<proteinExistence type="predicted"/>
<dbReference type="WBParaSite" id="RSKR_0000787000.1">
    <property type="protein sequence ID" value="RSKR_0000787000.1"/>
    <property type="gene ID" value="RSKR_0000787000"/>
</dbReference>
<evidence type="ECO:0000313" key="1">
    <source>
        <dbReference type="Proteomes" id="UP000095286"/>
    </source>
</evidence>
<reference evidence="2" key="1">
    <citation type="submission" date="2016-11" db="UniProtKB">
        <authorList>
            <consortium name="WormBaseParasite"/>
        </authorList>
    </citation>
    <scope>IDENTIFICATION</scope>
    <source>
        <strain evidence="2">KR3021</strain>
    </source>
</reference>
<sequence length="204" mass="24025">MTGAYPIVHAKSILTLPRAREVEREGTVGTLTRVTSVPNLSSLHVNRNFGPSSLYKYRRDTESFEDYWHDRYTFVNPIYWANYRYNARDEINTDPSYEIFREPTSRFYSHYMYNSGYVNPNLCRNYNGRNTARPVFAPKRGYPLDRQNQKLAVTMLKQRLIDFKSVDDNYLTPLARSRKNDTLASVYSPAGTYGPRRYFYSWNC</sequence>
<dbReference type="Proteomes" id="UP000095286">
    <property type="component" value="Unplaced"/>
</dbReference>
<organism evidence="1 2">
    <name type="scientific">Rhabditophanes sp. KR3021</name>
    <dbReference type="NCBI Taxonomy" id="114890"/>
    <lineage>
        <taxon>Eukaryota</taxon>
        <taxon>Metazoa</taxon>
        <taxon>Ecdysozoa</taxon>
        <taxon>Nematoda</taxon>
        <taxon>Chromadorea</taxon>
        <taxon>Rhabditida</taxon>
        <taxon>Tylenchina</taxon>
        <taxon>Panagrolaimomorpha</taxon>
        <taxon>Strongyloidoidea</taxon>
        <taxon>Alloionematidae</taxon>
        <taxon>Rhabditophanes</taxon>
    </lineage>
</organism>
<name>A0AC35U566_9BILA</name>
<evidence type="ECO:0000313" key="2">
    <source>
        <dbReference type="WBParaSite" id="RSKR_0000787000.1"/>
    </source>
</evidence>
<protein>
    <submittedName>
        <fullName evidence="2">Uncharacterized protein</fullName>
    </submittedName>
</protein>
<accession>A0AC35U566</accession>